<dbReference type="InterPro" id="IPR050644">
    <property type="entry name" value="PG_Glycine_Bridge_Synth"/>
</dbReference>
<evidence type="ECO:0000259" key="1">
    <source>
        <dbReference type="Pfam" id="PF13480"/>
    </source>
</evidence>
<reference evidence="2 3" key="1">
    <citation type="submission" date="2018-06" db="EMBL/GenBank/DDBJ databases">
        <title>Pseudomonas diversity within urban Lake Michigan freshwaters.</title>
        <authorList>
            <person name="Batrich M."/>
            <person name="Hatzopoulos T."/>
            <person name="Putonti C."/>
        </authorList>
    </citation>
    <scope>NUCLEOTIDE SEQUENCE [LARGE SCALE GENOMIC DNA]</scope>
    <source>
        <strain evidence="2 3">MB-090624</strain>
    </source>
</reference>
<dbReference type="InterPro" id="IPR016181">
    <property type="entry name" value="Acyl_CoA_acyltransferase"/>
</dbReference>
<name>A0A9Q6IFA9_9PSED</name>
<dbReference type="PANTHER" id="PTHR36174:SF1">
    <property type="entry name" value="LIPID II:GLYCINE GLYCYLTRANSFERASE"/>
    <property type="match status" value="1"/>
</dbReference>
<evidence type="ECO:0000313" key="3">
    <source>
        <dbReference type="Proteomes" id="UP000248188"/>
    </source>
</evidence>
<feature type="domain" description="BioF2-like acetyltransferase" evidence="1">
    <location>
        <begin position="161"/>
        <end position="285"/>
    </location>
</feature>
<dbReference type="InterPro" id="IPR038740">
    <property type="entry name" value="BioF2-like_GNAT_dom"/>
</dbReference>
<proteinExistence type="predicted"/>
<dbReference type="PANTHER" id="PTHR36174">
    <property type="entry name" value="LIPID II:GLYCINE GLYCYLTRANSFERASE"/>
    <property type="match status" value="1"/>
</dbReference>
<dbReference type="RefSeq" id="WP_110652266.1">
    <property type="nucleotide sequence ID" value="NZ_CP063455.1"/>
</dbReference>
<dbReference type="Proteomes" id="UP000248188">
    <property type="component" value="Unassembled WGS sequence"/>
</dbReference>
<dbReference type="SUPFAM" id="SSF55729">
    <property type="entry name" value="Acyl-CoA N-acyltransferases (Nat)"/>
    <property type="match status" value="1"/>
</dbReference>
<dbReference type="EMBL" id="QJRN01000007">
    <property type="protein sequence ID" value="PYC37327.1"/>
    <property type="molecule type" value="Genomic_DNA"/>
</dbReference>
<sequence length="320" mass="36372">MQLIEATKEELEKWDHMIENSVNGTIYHQRLFLSYHGKKFDNQEQFLVFKKKNKIIALLSLLDKKDAIVSPFGASYGGVVFLERPTFSISSEVSILLKSFLTSNRADKMTLTFPTSACDKVPLGTFYYCLLQVGFNQSSHDISSTVHLQQAFDTDDILNTRARRMVRKAVSLGVSLQNNASLDLAWPLLVKSLEKHNVAPTHSYDELSELLKKFPNKISFHIASIGSEPLGGICEFDITDKVRCSFYIFQNNEKREYQALSLVISDALKRAKNEKFDYFDFGTSTQKGLPHPSIFEFKEGFGANGYFRKSFTLDNTNHDT</sequence>
<dbReference type="Pfam" id="PF13480">
    <property type="entry name" value="Acetyltransf_6"/>
    <property type="match status" value="1"/>
</dbReference>
<protein>
    <recommendedName>
        <fullName evidence="1">BioF2-like acetyltransferase domain-containing protein</fullName>
    </recommendedName>
</protein>
<dbReference type="Gene3D" id="3.40.630.30">
    <property type="match status" value="1"/>
</dbReference>
<accession>A0A9Q6IFA9</accession>
<gene>
    <name evidence="2" type="ORF">DMX08_13615</name>
</gene>
<dbReference type="AlphaFoldDB" id="A0A9Q6IFA9"/>
<evidence type="ECO:0000313" key="2">
    <source>
        <dbReference type="EMBL" id="PYC37327.1"/>
    </source>
</evidence>
<organism evidence="2 3">
    <name type="scientific">Pseudomonas protegens</name>
    <dbReference type="NCBI Taxonomy" id="380021"/>
    <lineage>
        <taxon>Bacteria</taxon>
        <taxon>Pseudomonadati</taxon>
        <taxon>Pseudomonadota</taxon>
        <taxon>Gammaproteobacteria</taxon>
        <taxon>Pseudomonadales</taxon>
        <taxon>Pseudomonadaceae</taxon>
        <taxon>Pseudomonas</taxon>
    </lineage>
</organism>
<comment type="caution">
    <text evidence="2">The sequence shown here is derived from an EMBL/GenBank/DDBJ whole genome shotgun (WGS) entry which is preliminary data.</text>
</comment>